<dbReference type="OrthoDB" id="10267746at2759"/>
<gene>
    <name evidence="2" type="ORF">SNAT2548_LOCUS27847</name>
</gene>
<accession>A0A812SQ70</accession>
<dbReference type="EMBL" id="CAJNDS010002493">
    <property type="protein sequence ID" value="CAE7497180.1"/>
    <property type="molecule type" value="Genomic_DNA"/>
</dbReference>
<dbReference type="AlphaFoldDB" id="A0A812SQ70"/>
<evidence type="ECO:0000313" key="2">
    <source>
        <dbReference type="EMBL" id="CAE7497180.1"/>
    </source>
</evidence>
<evidence type="ECO:0000256" key="1">
    <source>
        <dbReference type="SAM" id="MobiDB-lite"/>
    </source>
</evidence>
<evidence type="ECO:0000313" key="3">
    <source>
        <dbReference type="Proteomes" id="UP000604046"/>
    </source>
</evidence>
<proteinExistence type="predicted"/>
<comment type="caution">
    <text evidence="2">The sequence shown here is derived from an EMBL/GenBank/DDBJ whole genome shotgun (WGS) entry which is preliminary data.</text>
</comment>
<sequence>MAFTAYSDILSGGGSLIGGTKAIQDYSKFMCFLPVHQASLLDLEQLFPQLRVHIVQKTQQILDAYERLPRPTAPPGRTALLAKGRELLQKLDQTASSCHSAKEALRAVTPQATLKEFNRWRETDLRWRQFARLHLAARALFSPEQLRALEVGTVADSLMRGTPQFALEGPSAGTRGSPDLDRQRVEPRSEVGLARFVDEDTRLHQAACGLALLGETAWRRAWVAASMVNDTAKNLIPQDAVSDIAPLGYAKVSRLVEAFIQAAGVGTSKLVPRTVAGVSSMDWVVLDDQGQAIETWTVPARLPEE</sequence>
<name>A0A812SQ70_9DINO</name>
<reference evidence="2" key="1">
    <citation type="submission" date="2021-02" db="EMBL/GenBank/DDBJ databases">
        <authorList>
            <person name="Dougan E. K."/>
            <person name="Rhodes N."/>
            <person name="Thang M."/>
            <person name="Chan C."/>
        </authorList>
    </citation>
    <scope>NUCLEOTIDE SEQUENCE</scope>
</reference>
<dbReference type="Proteomes" id="UP000604046">
    <property type="component" value="Unassembled WGS sequence"/>
</dbReference>
<protein>
    <submittedName>
        <fullName evidence="2">Uncharacterized protein</fullName>
    </submittedName>
</protein>
<feature type="region of interest" description="Disordered" evidence="1">
    <location>
        <begin position="164"/>
        <end position="184"/>
    </location>
</feature>
<organism evidence="2 3">
    <name type="scientific">Symbiodinium natans</name>
    <dbReference type="NCBI Taxonomy" id="878477"/>
    <lineage>
        <taxon>Eukaryota</taxon>
        <taxon>Sar</taxon>
        <taxon>Alveolata</taxon>
        <taxon>Dinophyceae</taxon>
        <taxon>Suessiales</taxon>
        <taxon>Symbiodiniaceae</taxon>
        <taxon>Symbiodinium</taxon>
    </lineage>
</organism>
<keyword evidence="3" id="KW-1185">Reference proteome</keyword>